<evidence type="ECO:0000313" key="3">
    <source>
        <dbReference type="EMBL" id="MFC4701237.1"/>
    </source>
</evidence>
<feature type="chain" id="PRO_5045180936" evidence="1">
    <location>
        <begin position="24"/>
        <end position="160"/>
    </location>
</feature>
<dbReference type="Proteomes" id="UP001595897">
    <property type="component" value="Unassembled WGS sequence"/>
</dbReference>
<proteinExistence type="predicted"/>
<dbReference type="InterPro" id="IPR005184">
    <property type="entry name" value="DUF306_Meta_HslJ"/>
</dbReference>
<dbReference type="RefSeq" id="WP_382409482.1">
    <property type="nucleotide sequence ID" value="NZ_JBHSGU010000005.1"/>
</dbReference>
<dbReference type="Pfam" id="PF03724">
    <property type="entry name" value="META"/>
    <property type="match status" value="1"/>
</dbReference>
<evidence type="ECO:0000256" key="1">
    <source>
        <dbReference type="SAM" id="SignalP"/>
    </source>
</evidence>
<reference evidence="4" key="1">
    <citation type="journal article" date="2019" name="Int. J. Syst. Evol. Microbiol.">
        <title>The Global Catalogue of Microorganisms (GCM) 10K type strain sequencing project: providing services to taxonomists for standard genome sequencing and annotation.</title>
        <authorList>
            <consortium name="The Broad Institute Genomics Platform"/>
            <consortium name="The Broad Institute Genome Sequencing Center for Infectious Disease"/>
            <person name="Wu L."/>
            <person name="Ma J."/>
        </authorList>
    </citation>
    <scope>NUCLEOTIDE SEQUENCE [LARGE SCALE GENOMIC DNA]</scope>
    <source>
        <strain evidence="4">KACC 12507</strain>
    </source>
</reference>
<accession>A0ABV9LXE6</accession>
<organism evidence="3 4">
    <name type="scientific">Glaciecola siphonariae</name>
    <dbReference type="NCBI Taxonomy" id="521012"/>
    <lineage>
        <taxon>Bacteria</taxon>
        <taxon>Pseudomonadati</taxon>
        <taxon>Pseudomonadota</taxon>
        <taxon>Gammaproteobacteria</taxon>
        <taxon>Alteromonadales</taxon>
        <taxon>Alteromonadaceae</taxon>
        <taxon>Glaciecola</taxon>
    </lineage>
</organism>
<sequence>MTYCFKKSIQVLFALSVIIGIGACGQAKPPATTQGHGNAETLIDTYWELTALNGSTVTEDVMATKNAHIIFNEQEKRVTGSGGCNRFFGSYEHTEDGSLNIGEIGATKMMCPPGTVDEQAYFSVLSKVNRYTIQGNMLQLAGDDAQIIASFEAIKSAPND</sequence>
<dbReference type="InterPro" id="IPR038670">
    <property type="entry name" value="HslJ-like_sf"/>
</dbReference>
<dbReference type="PANTHER" id="PTHR35535:SF1">
    <property type="entry name" value="HEAT SHOCK PROTEIN HSLJ"/>
    <property type="match status" value="1"/>
</dbReference>
<comment type="caution">
    <text evidence="3">The sequence shown here is derived from an EMBL/GenBank/DDBJ whole genome shotgun (WGS) entry which is preliminary data.</text>
</comment>
<gene>
    <name evidence="3" type="ORF">ACFO4O_13775</name>
</gene>
<dbReference type="InterPro" id="IPR053147">
    <property type="entry name" value="Hsp_HslJ-like"/>
</dbReference>
<dbReference type="Gene3D" id="2.40.128.270">
    <property type="match status" value="1"/>
</dbReference>
<evidence type="ECO:0000313" key="4">
    <source>
        <dbReference type="Proteomes" id="UP001595897"/>
    </source>
</evidence>
<dbReference type="PANTHER" id="PTHR35535">
    <property type="entry name" value="HEAT SHOCK PROTEIN HSLJ"/>
    <property type="match status" value="1"/>
</dbReference>
<name>A0ABV9LXE6_9ALTE</name>
<evidence type="ECO:0000259" key="2">
    <source>
        <dbReference type="Pfam" id="PF03724"/>
    </source>
</evidence>
<feature type="domain" description="DUF306" evidence="2">
    <location>
        <begin position="40"/>
        <end position="151"/>
    </location>
</feature>
<keyword evidence="1" id="KW-0732">Signal</keyword>
<keyword evidence="4" id="KW-1185">Reference proteome</keyword>
<protein>
    <submittedName>
        <fullName evidence="3">META domain-containing protein</fullName>
    </submittedName>
</protein>
<feature type="signal peptide" evidence="1">
    <location>
        <begin position="1"/>
        <end position="23"/>
    </location>
</feature>
<dbReference type="EMBL" id="JBHSGU010000005">
    <property type="protein sequence ID" value="MFC4701237.1"/>
    <property type="molecule type" value="Genomic_DNA"/>
</dbReference>
<dbReference type="PROSITE" id="PS51257">
    <property type="entry name" value="PROKAR_LIPOPROTEIN"/>
    <property type="match status" value="1"/>
</dbReference>